<comment type="caution">
    <text evidence="8">The sequence shown here is derived from an EMBL/GenBank/DDBJ whole genome shotgun (WGS) entry which is preliminary data.</text>
</comment>
<evidence type="ECO:0000256" key="4">
    <source>
        <dbReference type="ARBA" id="ARBA00023004"/>
    </source>
</evidence>
<feature type="transmembrane region" description="Helical" evidence="7">
    <location>
        <begin position="12"/>
        <end position="30"/>
    </location>
</feature>
<evidence type="ECO:0000313" key="9">
    <source>
        <dbReference type="Proteomes" id="UP000572817"/>
    </source>
</evidence>
<dbReference type="GO" id="GO:0016705">
    <property type="term" value="F:oxidoreductase activity, acting on paired donors, with incorporation or reduction of molecular oxygen"/>
    <property type="evidence" value="ECO:0007669"/>
    <property type="project" value="InterPro"/>
</dbReference>
<dbReference type="CDD" id="cd11060">
    <property type="entry name" value="CYP57A1-like"/>
    <property type="match status" value="1"/>
</dbReference>
<dbReference type="AlphaFoldDB" id="A0A8H4N6G5"/>
<name>A0A8H4N6G5_9PEZI</name>
<dbReference type="InterPro" id="IPR002403">
    <property type="entry name" value="Cyt_P450_E_grp-IV"/>
</dbReference>
<keyword evidence="7" id="KW-0812">Transmembrane</keyword>
<keyword evidence="5 6" id="KW-0349">Heme</keyword>
<evidence type="ECO:0000256" key="7">
    <source>
        <dbReference type="SAM" id="Phobius"/>
    </source>
</evidence>
<dbReference type="Pfam" id="PF00067">
    <property type="entry name" value="p450"/>
    <property type="match status" value="1"/>
</dbReference>
<dbReference type="InterPro" id="IPR050121">
    <property type="entry name" value="Cytochrome_P450_monoxygenase"/>
</dbReference>
<evidence type="ECO:0000313" key="8">
    <source>
        <dbReference type="EMBL" id="KAF4307676.1"/>
    </source>
</evidence>
<dbReference type="InterPro" id="IPR017972">
    <property type="entry name" value="Cyt_P450_CS"/>
</dbReference>
<dbReference type="EMBL" id="WWBZ02000022">
    <property type="protein sequence ID" value="KAF4307676.1"/>
    <property type="molecule type" value="Genomic_DNA"/>
</dbReference>
<keyword evidence="3 5" id="KW-0479">Metal-binding</keyword>
<dbReference type="InterPro" id="IPR036396">
    <property type="entry name" value="Cyt_P450_sf"/>
</dbReference>
<accession>A0A8H4N6G5</accession>
<keyword evidence="7" id="KW-1133">Transmembrane helix</keyword>
<dbReference type="PRINTS" id="PR00385">
    <property type="entry name" value="P450"/>
</dbReference>
<keyword evidence="7" id="KW-0472">Membrane</keyword>
<keyword evidence="9" id="KW-1185">Reference proteome</keyword>
<reference evidence="8" key="1">
    <citation type="submission" date="2020-04" db="EMBL/GenBank/DDBJ databases">
        <title>Genome Assembly and Annotation of Botryosphaeria dothidea sdau 11-99, a Latent Pathogen of Apple Fruit Ring Rot in China.</title>
        <authorList>
            <person name="Yu C."/>
            <person name="Diao Y."/>
            <person name="Lu Q."/>
            <person name="Zhao J."/>
            <person name="Cui S."/>
            <person name="Peng C."/>
            <person name="He B."/>
            <person name="Liu H."/>
        </authorList>
    </citation>
    <scope>NUCLEOTIDE SEQUENCE [LARGE SCALE GENOMIC DNA]</scope>
    <source>
        <strain evidence="8">Sdau11-99</strain>
    </source>
</reference>
<dbReference type="Proteomes" id="UP000572817">
    <property type="component" value="Unassembled WGS sequence"/>
</dbReference>
<evidence type="ECO:0000256" key="6">
    <source>
        <dbReference type="RuleBase" id="RU000461"/>
    </source>
</evidence>
<dbReference type="PANTHER" id="PTHR24305">
    <property type="entry name" value="CYTOCHROME P450"/>
    <property type="match status" value="1"/>
</dbReference>
<sequence>MARISSLEAADHLQRIALYVAIVPVGYLIIKLFQRIHASLFGPLRNVPGPWLARYTKLWELSAVWRGDIEKQNIELHKRHGKIVRLAPNKYSIDDPDAVRIIYGHGTKFIKNEFYTCFRAPEMTNLFAERDVKDHSLQRRRIASLYSMTNLLSYESFIDKCTAVLQDKFLDLSHQSQKVEMVEMLQFYAFDVIGAITTGNPFGLVSAGKDFDSIISSIHGTLVYGGLVGLLPELHPWIVRIGRLVGQQNPTQPVQSYVKHQIDLRRQGVTPDDKNDFLTKLLKMEEAGTNSWFDTFNSCSSNIAAGSDTTAITLSGCMYYLLRTPAAFEKLRAEVDGKAAAGEITDPITYSQAQDMPYLQAVIKETLRCHAAVAYPMLRIVPAGGAVIAGTFFPQGTEVGVNAWVAHYNEDVWGKDAAQFRPERWIAASEEQLKKMDGYYLPFGHGSRTCIGKHISLLEITKVIPQLIRKFDFEFSDCSKDGWKTQTRWFCKQNYHCYVKPREL</sequence>
<evidence type="ECO:0000256" key="2">
    <source>
        <dbReference type="ARBA" id="ARBA00010617"/>
    </source>
</evidence>
<dbReference type="FunFam" id="1.10.630.10:FF:000050">
    <property type="entry name" value="Cytochrome P450 monooxygenase"/>
    <property type="match status" value="1"/>
</dbReference>
<keyword evidence="4 5" id="KW-0408">Iron</keyword>
<feature type="binding site" description="axial binding residue" evidence="5">
    <location>
        <position position="450"/>
    </location>
    <ligand>
        <name>heme</name>
        <dbReference type="ChEBI" id="CHEBI:30413"/>
    </ligand>
    <ligandPart>
        <name>Fe</name>
        <dbReference type="ChEBI" id="CHEBI:18248"/>
    </ligandPart>
</feature>
<dbReference type="InterPro" id="IPR001128">
    <property type="entry name" value="Cyt_P450"/>
</dbReference>
<dbReference type="OrthoDB" id="3934656at2759"/>
<protein>
    <submittedName>
        <fullName evidence="8">Cytochrome P450</fullName>
    </submittedName>
</protein>
<dbReference type="GO" id="GO:0004497">
    <property type="term" value="F:monooxygenase activity"/>
    <property type="evidence" value="ECO:0007669"/>
    <property type="project" value="UniProtKB-KW"/>
</dbReference>
<evidence type="ECO:0000256" key="3">
    <source>
        <dbReference type="ARBA" id="ARBA00022723"/>
    </source>
</evidence>
<dbReference type="SUPFAM" id="SSF48264">
    <property type="entry name" value="Cytochrome P450"/>
    <property type="match status" value="1"/>
</dbReference>
<dbReference type="PANTHER" id="PTHR24305:SF190">
    <property type="entry name" value="P450, PUTATIVE (EUROFUNG)-RELATED"/>
    <property type="match status" value="1"/>
</dbReference>
<evidence type="ECO:0000256" key="1">
    <source>
        <dbReference type="ARBA" id="ARBA00001971"/>
    </source>
</evidence>
<gene>
    <name evidence="8" type="ORF">GTA08_BOTSDO03993</name>
</gene>
<comment type="similarity">
    <text evidence="2 6">Belongs to the cytochrome P450 family.</text>
</comment>
<dbReference type="PROSITE" id="PS00086">
    <property type="entry name" value="CYTOCHROME_P450"/>
    <property type="match status" value="1"/>
</dbReference>
<comment type="cofactor">
    <cofactor evidence="1 5">
        <name>heme</name>
        <dbReference type="ChEBI" id="CHEBI:30413"/>
    </cofactor>
</comment>
<dbReference type="GO" id="GO:0005506">
    <property type="term" value="F:iron ion binding"/>
    <property type="evidence" value="ECO:0007669"/>
    <property type="project" value="InterPro"/>
</dbReference>
<dbReference type="PRINTS" id="PR00465">
    <property type="entry name" value="EP450IV"/>
</dbReference>
<dbReference type="Gene3D" id="1.10.630.10">
    <property type="entry name" value="Cytochrome P450"/>
    <property type="match status" value="1"/>
</dbReference>
<dbReference type="GO" id="GO:0020037">
    <property type="term" value="F:heme binding"/>
    <property type="evidence" value="ECO:0007669"/>
    <property type="project" value="InterPro"/>
</dbReference>
<organism evidence="8 9">
    <name type="scientific">Botryosphaeria dothidea</name>
    <dbReference type="NCBI Taxonomy" id="55169"/>
    <lineage>
        <taxon>Eukaryota</taxon>
        <taxon>Fungi</taxon>
        <taxon>Dikarya</taxon>
        <taxon>Ascomycota</taxon>
        <taxon>Pezizomycotina</taxon>
        <taxon>Dothideomycetes</taxon>
        <taxon>Dothideomycetes incertae sedis</taxon>
        <taxon>Botryosphaeriales</taxon>
        <taxon>Botryosphaeriaceae</taxon>
        <taxon>Botryosphaeria</taxon>
    </lineage>
</organism>
<proteinExistence type="inferred from homology"/>
<keyword evidence="6" id="KW-0503">Monooxygenase</keyword>
<keyword evidence="6" id="KW-0560">Oxidoreductase</keyword>
<evidence type="ECO:0000256" key="5">
    <source>
        <dbReference type="PIRSR" id="PIRSR602403-1"/>
    </source>
</evidence>